<evidence type="ECO:0000313" key="2">
    <source>
        <dbReference type="EMBL" id="KGR90103.1"/>
    </source>
</evidence>
<gene>
    <name evidence="2" type="ORF">CD30_13655</name>
</gene>
<reference evidence="2 3" key="1">
    <citation type="submission" date="2014-02" db="EMBL/GenBank/DDBJ databases">
        <title>Draft genome sequence of Lysinibacillus massiliensis CCUG 49529.</title>
        <authorList>
            <person name="Zhang F."/>
            <person name="Wang G."/>
            <person name="Zhang L."/>
        </authorList>
    </citation>
    <scope>NUCLEOTIDE SEQUENCE [LARGE SCALE GENOMIC DNA]</scope>
    <source>
        <strain evidence="2 3">CCUG 49529</strain>
    </source>
</reference>
<sequence>MYNSANEFSYAIGESMMKNGIDVKYVDLLSENRGELLNNAFSEKVDFVLSFNGIGCDIKIGHESLYNELNIPFVYYLLDHPSHHKGRLMVPINKKIIICLDNSHADYVEMHPEITGITTFIPTAARYEGSNYLNTEKKYDIVFTGYLKTQEELDKLFPQSMIDVKKYLDNLVLHKRDIYIDQDVINMVKSIPDLNYVYETTYFDMDSLINQCDFYVRGVKRNFVIEELLKRGLTIDFYGAISNSHEFLNYPNLHNNGMVDYKDLDNVYAEAKIALNIMPNFPEGGHDRLFMSMVHGAIPLTDCNVYLEQKIPQGLIYFNYPHVEETILEINKVINDDDYRKTLQVANYNEVIENHTWINRLSELLYVYKESVAYWKDMEK</sequence>
<dbReference type="Proteomes" id="UP000030595">
    <property type="component" value="Unassembled WGS sequence"/>
</dbReference>
<evidence type="ECO:0000259" key="1">
    <source>
        <dbReference type="Pfam" id="PF13524"/>
    </source>
</evidence>
<dbReference type="InterPro" id="IPR055259">
    <property type="entry name" value="YkvP/CgeB_Glyco_trans-like"/>
</dbReference>
<keyword evidence="3" id="KW-1185">Reference proteome</keyword>
<organism evidence="2 3">
    <name type="scientific">Ureibacillus massiliensis 4400831 = CIP 108448 = CCUG 49529</name>
    <dbReference type="NCBI Taxonomy" id="1211035"/>
    <lineage>
        <taxon>Bacteria</taxon>
        <taxon>Bacillati</taxon>
        <taxon>Bacillota</taxon>
        <taxon>Bacilli</taxon>
        <taxon>Bacillales</taxon>
        <taxon>Caryophanaceae</taxon>
        <taxon>Ureibacillus</taxon>
    </lineage>
</organism>
<proteinExistence type="predicted"/>
<protein>
    <recommendedName>
        <fullName evidence="1">Spore protein YkvP/CgeB glycosyl transferase-like domain-containing protein</fullName>
    </recommendedName>
</protein>
<name>A0A0A3J4J9_9BACL</name>
<dbReference type="Pfam" id="PF13524">
    <property type="entry name" value="Glyco_trans_1_2"/>
    <property type="match status" value="1"/>
</dbReference>
<dbReference type="AlphaFoldDB" id="A0A0A3J4J9"/>
<dbReference type="eggNOG" id="COG4641">
    <property type="taxonomic scope" value="Bacteria"/>
</dbReference>
<feature type="domain" description="Spore protein YkvP/CgeB glycosyl transferase-like" evidence="1">
    <location>
        <begin position="222"/>
        <end position="365"/>
    </location>
</feature>
<dbReference type="EMBL" id="JPVQ01000026">
    <property type="protein sequence ID" value="KGR90103.1"/>
    <property type="molecule type" value="Genomic_DNA"/>
</dbReference>
<comment type="caution">
    <text evidence="2">The sequence shown here is derived from an EMBL/GenBank/DDBJ whole genome shotgun (WGS) entry which is preliminary data.</text>
</comment>
<evidence type="ECO:0000313" key="3">
    <source>
        <dbReference type="Proteomes" id="UP000030595"/>
    </source>
</evidence>
<accession>A0A0A3J4J9</accession>